<reference evidence="2" key="1">
    <citation type="journal article" date="2017" name="Nat. Ecol. Evol.">
        <title>Genome expansion and lineage-specific genetic innovations in the forest pathogenic fungi Armillaria.</title>
        <authorList>
            <person name="Sipos G."/>
            <person name="Prasanna A.N."/>
            <person name="Walter M.C."/>
            <person name="O'Connor E."/>
            <person name="Balint B."/>
            <person name="Krizsan K."/>
            <person name="Kiss B."/>
            <person name="Hess J."/>
            <person name="Varga T."/>
            <person name="Slot J."/>
            <person name="Riley R."/>
            <person name="Boka B."/>
            <person name="Rigling D."/>
            <person name="Barry K."/>
            <person name="Lee J."/>
            <person name="Mihaltcheva S."/>
            <person name="LaButti K."/>
            <person name="Lipzen A."/>
            <person name="Waldron R."/>
            <person name="Moloney N.M."/>
            <person name="Sperisen C."/>
            <person name="Kredics L."/>
            <person name="Vagvoelgyi C."/>
            <person name="Patrignani A."/>
            <person name="Fitzpatrick D."/>
            <person name="Nagy I."/>
            <person name="Doyle S."/>
            <person name="Anderson J.B."/>
            <person name="Grigoriev I.V."/>
            <person name="Gueldener U."/>
            <person name="Muensterkoetter M."/>
            <person name="Nagy L.G."/>
        </authorList>
    </citation>
    <scope>NUCLEOTIDE SEQUENCE [LARGE SCALE GENOMIC DNA]</scope>
    <source>
        <strain evidence="2">Ar21-2</strain>
    </source>
</reference>
<dbReference type="Proteomes" id="UP000217790">
    <property type="component" value="Unassembled WGS sequence"/>
</dbReference>
<evidence type="ECO:0000313" key="2">
    <source>
        <dbReference type="Proteomes" id="UP000217790"/>
    </source>
</evidence>
<proteinExistence type="predicted"/>
<dbReference type="AlphaFoldDB" id="A0A2H3D6H6"/>
<organism evidence="1 2">
    <name type="scientific">Armillaria gallica</name>
    <name type="common">Bulbous honey fungus</name>
    <name type="synonym">Armillaria bulbosa</name>
    <dbReference type="NCBI Taxonomy" id="47427"/>
    <lineage>
        <taxon>Eukaryota</taxon>
        <taxon>Fungi</taxon>
        <taxon>Dikarya</taxon>
        <taxon>Basidiomycota</taxon>
        <taxon>Agaricomycotina</taxon>
        <taxon>Agaricomycetes</taxon>
        <taxon>Agaricomycetidae</taxon>
        <taxon>Agaricales</taxon>
        <taxon>Marasmiineae</taxon>
        <taxon>Physalacriaceae</taxon>
        <taxon>Armillaria</taxon>
    </lineage>
</organism>
<keyword evidence="2" id="KW-1185">Reference proteome</keyword>
<accession>A0A2H3D6H6</accession>
<gene>
    <name evidence="1" type="ORF">ARMGADRAFT_475888</name>
</gene>
<dbReference type="InParanoid" id="A0A2H3D6H6"/>
<name>A0A2H3D6H6_ARMGA</name>
<evidence type="ECO:0000313" key="1">
    <source>
        <dbReference type="EMBL" id="PBK87032.1"/>
    </source>
</evidence>
<dbReference type="EMBL" id="KZ293681">
    <property type="protein sequence ID" value="PBK87032.1"/>
    <property type="molecule type" value="Genomic_DNA"/>
</dbReference>
<sequence>MHSSSQPRPTIYGLGVIHTDNDSYLTPLCAKFRCLYIYSVSPVNAGRGYIYGYLES</sequence>
<protein>
    <submittedName>
        <fullName evidence="1">Uncharacterized protein</fullName>
    </submittedName>
</protein>